<feature type="domain" description="HD/PDEase" evidence="1">
    <location>
        <begin position="22"/>
        <end position="138"/>
    </location>
</feature>
<dbReference type="PATRIC" id="fig|1335616.4.peg.743"/>
<dbReference type="Gene3D" id="1.20.58.1910">
    <property type="match status" value="1"/>
</dbReference>
<comment type="caution">
    <text evidence="2">The sequence shown here is derived from an EMBL/GenBank/DDBJ whole genome shotgun (WGS) entry which is preliminary data.</text>
</comment>
<evidence type="ECO:0000259" key="1">
    <source>
        <dbReference type="SMART" id="SM00471"/>
    </source>
</evidence>
<evidence type="ECO:0000313" key="2">
    <source>
        <dbReference type="EMBL" id="KIS03666.1"/>
    </source>
</evidence>
<accession>A0A0D1AAE0</accession>
<protein>
    <recommendedName>
        <fullName evidence="1">HD/PDEase domain-containing protein</fullName>
    </recommendedName>
</protein>
<dbReference type="InterPro" id="IPR003607">
    <property type="entry name" value="HD/PDEase_dom"/>
</dbReference>
<dbReference type="CDD" id="cd00077">
    <property type="entry name" value="HDc"/>
    <property type="match status" value="1"/>
</dbReference>
<dbReference type="SMART" id="SM00471">
    <property type="entry name" value="HDc"/>
    <property type="match status" value="1"/>
</dbReference>
<dbReference type="PANTHER" id="PTHR33594">
    <property type="entry name" value="SUPERFAMILY HYDROLASE, PUTATIVE (AFU_ORTHOLOGUE AFUA_1G03035)-RELATED"/>
    <property type="match status" value="1"/>
</dbReference>
<keyword evidence="3" id="KW-1185">Reference proteome</keyword>
<proteinExistence type="predicted"/>
<sequence>MTPAQQINQIKQFVITQEGQDKSGHGMDHLVRVTNMIEQLCQHESADHFISLAAGWLHDVIDDKLTTQPLEQQAKVKTFLQEIDVTEFQINAIMEIITNMSFAKSLDGQQHGLSIEGQIVQDADRLDAIGALGIARAFYYGGHKGEEMYDPQKSPRLNMTKEQYRHEPGTVINHFYEKLLLLAPQLNTATAKRIGAQRQQVMKSFLAQFKQEWNGTSENGQ</sequence>
<dbReference type="Gene3D" id="1.10.472.50">
    <property type="entry name" value="HD-domain/PDEase-like"/>
    <property type="match status" value="1"/>
</dbReference>
<dbReference type="EMBL" id="AWTT01000013">
    <property type="protein sequence ID" value="KIS03666.1"/>
    <property type="molecule type" value="Genomic_DNA"/>
</dbReference>
<reference evidence="2 3" key="1">
    <citation type="submission" date="2013-08" db="EMBL/GenBank/DDBJ databases">
        <title>Lactobacillus wasatchii sp. WDC04, a late gas producing bacteria isolated from aged chedder cheese.</title>
        <authorList>
            <person name="Oberg C.J."/>
            <person name="Culumber M."/>
            <person name="McMahon D.J."/>
            <person name="Broadbent J.R."/>
            <person name="Oberg T.S."/>
            <person name="Ortaki F."/>
        </authorList>
    </citation>
    <scope>NUCLEOTIDE SEQUENCE [LARGE SCALE GENOMIC DNA]</scope>
    <source>
        <strain evidence="2 3">WDC04</strain>
    </source>
</reference>
<dbReference type="OrthoDB" id="9797344at2"/>
<organism evidence="2 3">
    <name type="scientific">Paucilactobacillus wasatchensis</name>
    <dbReference type="NCBI Taxonomy" id="1335616"/>
    <lineage>
        <taxon>Bacteria</taxon>
        <taxon>Bacillati</taxon>
        <taxon>Bacillota</taxon>
        <taxon>Bacilli</taxon>
        <taxon>Lactobacillales</taxon>
        <taxon>Lactobacillaceae</taxon>
        <taxon>Paucilactobacillus</taxon>
    </lineage>
</organism>
<name>A0A0D1AAE0_9LACO</name>
<dbReference type="InterPro" id="IPR006674">
    <property type="entry name" value="HD_domain"/>
</dbReference>
<evidence type="ECO:0000313" key="3">
    <source>
        <dbReference type="Proteomes" id="UP000032279"/>
    </source>
</evidence>
<dbReference type="AlphaFoldDB" id="A0A0D1AAE0"/>
<dbReference type="SUPFAM" id="SSF109604">
    <property type="entry name" value="HD-domain/PDEase-like"/>
    <property type="match status" value="1"/>
</dbReference>
<dbReference type="RefSeq" id="WP_044010429.1">
    <property type="nucleotide sequence ID" value="NZ_AWTT01000013.1"/>
</dbReference>
<gene>
    <name evidence="2" type="ORF">WDC_0745</name>
</gene>
<dbReference type="PANTHER" id="PTHR33594:SF1">
    <property type="entry name" value="HD_PDEASE DOMAIN-CONTAINING PROTEIN"/>
    <property type="match status" value="1"/>
</dbReference>
<dbReference type="STRING" id="1335616.WDC_0745"/>
<dbReference type="Proteomes" id="UP000032279">
    <property type="component" value="Unassembled WGS sequence"/>
</dbReference>
<dbReference type="Pfam" id="PF01966">
    <property type="entry name" value="HD"/>
    <property type="match status" value="1"/>
</dbReference>